<dbReference type="Pfam" id="PF13977">
    <property type="entry name" value="TetR_C_6"/>
    <property type="match status" value="1"/>
</dbReference>
<keyword evidence="2" id="KW-0805">Transcription regulation</keyword>
<dbReference type="Pfam" id="PF00440">
    <property type="entry name" value="TetR_N"/>
    <property type="match status" value="1"/>
</dbReference>
<dbReference type="EMBL" id="JAAGOB010000002">
    <property type="protein sequence ID" value="NED94631.1"/>
    <property type="molecule type" value="Genomic_DNA"/>
</dbReference>
<name>A0A6N9YHU8_9ACTN</name>
<accession>A0A6N9YHU8</accession>
<dbReference type="SUPFAM" id="SSF48498">
    <property type="entry name" value="Tetracyclin repressor-like, C-terminal domain"/>
    <property type="match status" value="1"/>
</dbReference>
<feature type="DNA-binding region" description="H-T-H motif" evidence="5">
    <location>
        <begin position="40"/>
        <end position="59"/>
    </location>
</feature>
<sequence>MPTQLEPELKSPTAKGAARRAMLVEAAATFVARNGSRGTSLAQIAKAAGVSQAGLIYHFHTKEELLHAALDLRDEAEEYLAWSEEENPGLAALDIIATAIGNWSKQPSHVGMHTVLVAENAAQRGTAMHARLTTKYQAGVSQLAAALVQAQQAGDVRQDLDPRHKAMEILAFIHGLETAWLMDPKMPVKVIAKQWLVDQKAALRPQ</sequence>
<dbReference type="InterPro" id="IPR036271">
    <property type="entry name" value="Tet_transcr_reg_TetR-rel_C_sf"/>
</dbReference>
<evidence type="ECO:0000313" key="8">
    <source>
        <dbReference type="Proteomes" id="UP000469185"/>
    </source>
</evidence>
<evidence type="ECO:0000256" key="5">
    <source>
        <dbReference type="PROSITE-ProRule" id="PRU00335"/>
    </source>
</evidence>
<evidence type="ECO:0000256" key="3">
    <source>
        <dbReference type="ARBA" id="ARBA00023125"/>
    </source>
</evidence>
<dbReference type="InterPro" id="IPR009057">
    <property type="entry name" value="Homeodomain-like_sf"/>
</dbReference>
<dbReference type="RefSeq" id="WP_163816561.1">
    <property type="nucleotide sequence ID" value="NZ_JAAGOB010000002.1"/>
</dbReference>
<protein>
    <submittedName>
        <fullName evidence="7">TetR/AcrR family transcriptional regulator</fullName>
    </submittedName>
</protein>
<dbReference type="InterPro" id="IPR001647">
    <property type="entry name" value="HTH_TetR"/>
</dbReference>
<evidence type="ECO:0000259" key="6">
    <source>
        <dbReference type="PROSITE" id="PS50977"/>
    </source>
</evidence>
<dbReference type="SUPFAM" id="SSF46689">
    <property type="entry name" value="Homeodomain-like"/>
    <property type="match status" value="1"/>
</dbReference>
<dbReference type="Gene3D" id="1.10.357.10">
    <property type="entry name" value="Tetracycline Repressor, domain 2"/>
    <property type="match status" value="1"/>
</dbReference>
<feature type="domain" description="HTH tetR-type" evidence="6">
    <location>
        <begin position="17"/>
        <end position="77"/>
    </location>
</feature>
<reference evidence="7 8" key="1">
    <citation type="submission" date="2020-02" db="EMBL/GenBank/DDBJ databases">
        <authorList>
            <person name="Li X.-J."/>
            <person name="Feng X.-M."/>
        </authorList>
    </citation>
    <scope>NUCLEOTIDE SEQUENCE [LARGE SCALE GENOMIC DNA]</scope>
    <source>
        <strain evidence="7 8">CGMCC 4.7225</strain>
    </source>
</reference>
<keyword evidence="8" id="KW-1185">Reference proteome</keyword>
<evidence type="ECO:0000313" key="7">
    <source>
        <dbReference type="EMBL" id="NED94631.1"/>
    </source>
</evidence>
<dbReference type="AlphaFoldDB" id="A0A6N9YHU8"/>
<evidence type="ECO:0000256" key="1">
    <source>
        <dbReference type="ARBA" id="ARBA00022491"/>
    </source>
</evidence>
<evidence type="ECO:0000256" key="2">
    <source>
        <dbReference type="ARBA" id="ARBA00023015"/>
    </source>
</evidence>
<dbReference type="GO" id="GO:0003677">
    <property type="term" value="F:DNA binding"/>
    <property type="evidence" value="ECO:0007669"/>
    <property type="project" value="UniProtKB-UniRule"/>
</dbReference>
<keyword evidence="1" id="KW-0678">Repressor</keyword>
<keyword evidence="4" id="KW-0804">Transcription</keyword>
<evidence type="ECO:0000256" key="4">
    <source>
        <dbReference type="ARBA" id="ARBA00023163"/>
    </source>
</evidence>
<dbReference type="Proteomes" id="UP000469185">
    <property type="component" value="Unassembled WGS sequence"/>
</dbReference>
<dbReference type="PANTHER" id="PTHR47506">
    <property type="entry name" value="TRANSCRIPTIONAL REGULATORY PROTEIN"/>
    <property type="match status" value="1"/>
</dbReference>
<dbReference type="InterPro" id="IPR039538">
    <property type="entry name" value="BetI_C"/>
</dbReference>
<proteinExistence type="predicted"/>
<dbReference type="PROSITE" id="PS50977">
    <property type="entry name" value="HTH_TETR_2"/>
    <property type="match status" value="1"/>
</dbReference>
<gene>
    <name evidence="7" type="ORF">G1H11_04830</name>
</gene>
<comment type="caution">
    <text evidence="7">The sequence shown here is derived from an EMBL/GenBank/DDBJ whole genome shotgun (WGS) entry which is preliminary data.</text>
</comment>
<keyword evidence="3 5" id="KW-0238">DNA-binding</keyword>
<organism evidence="7 8">
    <name type="scientific">Phytoactinopolyspora alkaliphila</name>
    <dbReference type="NCBI Taxonomy" id="1783498"/>
    <lineage>
        <taxon>Bacteria</taxon>
        <taxon>Bacillati</taxon>
        <taxon>Actinomycetota</taxon>
        <taxon>Actinomycetes</taxon>
        <taxon>Jiangellales</taxon>
        <taxon>Jiangellaceae</taxon>
        <taxon>Phytoactinopolyspora</taxon>
    </lineage>
</organism>
<dbReference type="PRINTS" id="PR00455">
    <property type="entry name" value="HTHTETR"/>
</dbReference>
<dbReference type="PANTHER" id="PTHR47506:SF1">
    <property type="entry name" value="HTH-TYPE TRANSCRIPTIONAL REGULATOR YJDC"/>
    <property type="match status" value="1"/>
</dbReference>